<dbReference type="GO" id="GO:0008270">
    <property type="term" value="F:zinc ion binding"/>
    <property type="evidence" value="ECO:0007669"/>
    <property type="project" value="InterPro"/>
</dbReference>
<evidence type="ECO:0000313" key="7">
    <source>
        <dbReference type="Proteomes" id="UP000007796"/>
    </source>
</evidence>
<dbReference type="eggNOG" id="ENOG502QYWX">
    <property type="taxonomic scope" value="Eukaryota"/>
</dbReference>
<dbReference type="GeneID" id="25982024"/>
<dbReference type="InParanoid" id="F0XFK6"/>
<feature type="region of interest" description="Disordered" evidence="4">
    <location>
        <begin position="785"/>
        <end position="884"/>
    </location>
</feature>
<dbReference type="Proteomes" id="UP000007796">
    <property type="component" value="Unassembled WGS sequence"/>
</dbReference>
<dbReference type="PROSITE" id="PS50048">
    <property type="entry name" value="ZN2_CY6_FUNGAL_2"/>
    <property type="match status" value="1"/>
</dbReference>
<dbReference type="PANTHER" id="PTHR31001:SF45">
    <property type="entry name" value="ZN(II)2CYS6 TRANSCRIPTION FACTOR (EUROFUNG)"/>
    <property type="match status" value="1"/>
</dbReference>
<dbReference type="EMBL" id="GL629765">
    <property type="protein sequence ID" value="EFX03967.1"/>
    <property type="molecule type" value="Genomic_DNA"/>
</dbReference>
<dbReference type="CDD" id="cd12148">
    <property type="entry name" value="fungal_TF_MHR"/>
    <property type="match status" value="1"/>
</dbReference>
<evidence type="ECO:0000256" key="4">
    <source>
        <dbReference type="SAM" id="MobiDB-lite"/>
    </source>
</evidence>
<feature type="compositionally biased region" description="Low complexity" evidence="4">
    <location>
        <begin position="43"/>
        <end position="52"/>
    </location>
</feature>
<dbReference type="AlphaFoldDB" id="F0XFK6"/>
<feature type="compositionally biased region" description="Low complexity" evidence="4">
    <location>
        <begin position="14"/>
        <end position="23"/>
    </location>
</feature>
<feature type="compositionally biased region" description="Pro residues" evidence="4">
    <location>
        <begin position="53"/>
        <end position="66"/>
    </location>
</feature>
<dbReference type="STRING" id="655863.F0XFK6"/>
<evidence type="ECO:0000313" key="6">
    <source>
        <dbReference type="EMBL" id="EFX03967.1"/>
    </source>
</evidence>
<feature type="region of interest" description="Disordered" evidence="4">
    <location>
        <begin position="211"/>
        <end position="241"/>
    </location>
</feature>
<feature type="region of interest" description="Disordered" evidence="4">
    <location>
        <begin position="508"/>
        <end position="562"/>
    </location>
</feature>
<dbReference type="SMART" id="SM00906">
    <property type="entry name" value="Fungal_trans"/>
    <property type="match status" value="1"/>
</dbReference>
<dbReference type="SMART" id="SM00066">
    <property type="entry name" value="GAL4"/>
    <property type="match status" value="1"/>
</dbReference>
<accession>F0XFK6</accession>
<feature type="compositionally biased region" description="Low complexity" evidence="4">
    <location>
        <begin position="512"/>
        <end position="548"/>
    </location>
</feature>
<dbReference type="PANTHER" id="PTHR31001">
    <property type="entry name" value="UNCHARACTERIZED TRANSCRIPTIONAL REGULATORY PROTEIN"/>
    <property type="match status" value="1"/>
</dbReference>
<protein>
    <submittedName>
        <fullName evidence="6">C6 zinc finger domain containing protein</fullName>
    </submittedName>
</protein>
<feature type="region of interest" description="Disordered" evidence="4">
    <location>
        <begin position="1"/>
        <end position="84"/>
    </location>
</feature>
<dbReference type="HOGENOM" id="CLU_004083_5_0_1"/>
<dbReference type="GO" id="GO:0005634">
    <property type="term" value="C:nucleus"/>
    <property type="evidence" value="ECO:0007669"/>
    <property type="project" value="UniProtKB-SubCell"/>
</dbReference>
<gene>
    <name evidence="6" type="ORF">CMQ_895</name>
</gene>
<reference evidence="6 7" key="1">
    <citation type="journal article" date="2011" name="Proc. Natl. Acad. Sci. U.S.A.">
        <title>Genome and transcriptome analyses of the mountain pine beetle-fungal symbiont Grosmannia clavigera, a lodgepole pine pathogen.</title>
        <authorList>
            <person name="DiGuistini S."/>
            <person name="Wang Y."/>
            <person name="Liao N.Y."/>
            <person name="Taylor G."/>
            <person name="Tanguay P."/>
            <person name="Feau N."/>
            <person name="Henrissat B."/>
            <person name="Chan S.K."/>
            <person name="Hesse-Orce U."/>
            <person name="Alamouti S.M."/>
            <person name="Tsui C.K.M."/>
            <person name="Docking R.T."/>
            <person name="Levasseur A."/>
            <person name="Haridas S."/>
            <person name="Robertson G."/>
            <person name="Birol I."/>
            <person name="Holt R.A."/>
            <person name="Marra M.A."/>
            <person name="Hamelin R.C."/>
            <person name="Hirst M."/>
            <person name="Jones S.J.M."/>
            <person name="Bohlmann J."/>
            <person name="Breuil C."/>
        </authorList>
    </citation>
    <scope>NUCLEOTIDE SEQUENCE [LARGE SCALE GENOMIC DNA]</scope>
    <source>
        <strain evidence="7">kw1407 / UAMH 11150</strain>
    </source>
</reference>
<evidence type="ECO:0000256" key="2">
    <source>
        <dbReference type="ARBA" id="ARBA00022723"/>
    </source>
</evidence>
<dbReference type="InterPro" id="IPR050613">
    <property type="entry name" value="Sec_Metabolite_Reg"/>
</dbReference>
<feature type="compositionally biased region" description="Low complexity" evidence="4">
    <location>
        <begin position="823"/>
        <end position="836"/>
    </location>
</feature>
<name>F0XFK6_GROCL</name>
<dbReference type="GO" id="GO:0006351">
    <property type="term" value="P:DNA-templated transcription"/>
    <property type="evidence" value="ECO:0007669"/>
    <property type="project" value="InterPro"/>
</dbReference>
<proteinExistence type="predicted"/>
<comment type="subcellular location">
    <subcellularLocation>
        <location evidence="1">Nucleus</location>
    </subcellularLocation>
</comment>
<dbReference type="Pfam" id="PF04082">
    <property type="entry name" value="Fungal_trans"/>
    <property type="match status" value="1"/>
</dbReference>
<sequence>MASGPPHILHPEISSLSRRPSLPVSATATAGLTGSMAGPPLPMSTSRSSSASGPPPASQAAAPPPQQRQQQLQPPAMSISSMTGGQGTGLPILSSALAADALAMKLTRGHSCVLCQQRKVRCDKNKPCANCVKAQVECRVVPPQPPRRRKKKPHERELVERLRKYESLLSQHGVRFDPMSASAVAAAAAAAATARGASLDEVDELQNELVGLKTSPGSSGYKDYRAQDDGGLRDSSDDDVEGSTTIHHAFDSMFDNQHQDGFPFVVGGTACRVTDSHPAGMQIFQLWQIYLTNVNPLLKVTHTPTLQAQIIEAGANVGRIPRALEALMFSIYFVAVTSMSDEDVQATFSEDRTRLLARFHRASQQALINAGFMRSPDLAVLQAYFLYLLCVRQYVDPRSLFCLIGIAVRIAQRLGLHRDGTHFRLPPFEAEMRRRLWWQIVALDKRIAEITGSVVTALSAGVTDTRFPLNINDSDLHQHAKEAPMSNAGPTEMLFCLTRVEMCMAGGGGGSSSRTGPGVTPNASVTSPGSSGTPGSASASASTATTATRKFHFSPNPNSPDVVTHMANQTLPSDPDSFCSYMESTYLKACDPEIPLQFFTLMMTRQALCKMRIVQFLNRTGVPGGGPGGMGSMGAMMGGPMGSMGPPGPSGPPAGPAVDDTERDALFVEAIHMVEYDNVMQSADSLRGFSWYTCMHFPFPAYMFIVMELRTRLRSGDLAERAWAAICENHDRRGLVRNPRSPVHVTFGGLFIKAWDAHETAELQQGRRAPPVPTFIRLLQQLVPKTTGPESHQQQQQQQPLPSMGGSSNSAGSMGDDEVVMAETSSSLQSQQQQQLHQRHQQQHQQEQQQQQQQTQQTQHRQLHQQQGPTPMFPGTTSQPGPPGLASSNVFDGLMPGMGTNMPEMMDLGNLDWNMFMQGDYGSYNAGFTPMYG</sequence>
<evidence type="ECO:0000259" key="5">
    <source>
        <dbReference type="PROSITE" id="PS50048"/>
    </source>
</evidence>
<dbReference type="InterPro" id="IPR001138">
    <property type="entry name" value="Zn2Cys6_DnaBD"/>
</dbReference>
<dbReference type="RefSeq" id="XP_014173449.1">
    <property type="nucleotide sequence ID" value="XM_014317974.1"/>
</dbReference>
<dbReference type="Gene3D" id="4.10.240.10">
    <property type="entry name" value="Zn(2)-C6 fungal-type DNA-binding domain"/>
    <property type="match status" value="1"/>
</dbReference>
<evidence type="ECO:0000256" key="1">
    <source>
        <dbReference type="ARBA" id="ARBA00004123"/>
    </source>
</evidence>
<keyword evidence="7" id="KW-1185">Reference proteome</keyword>
<dbReference type="InterPro" id="IPR036864">
    <property type="entry name" value="Zn2-C6_fun-type_DNA-bd_sf"/>
</dbReference>
<dbReference type="GO" id="GO:0000981">
    <property type="term" value="F:DNA-binding transcription factor activity, RNA polymerase II-specific"/>
    <property type="evidence" value="ECO:0007669"/>
    <property type="project" value="InterPro"/>
</dbReference>
<dbReference type="GO" id="GO:0003677">
    <property type="term" value="F:DNA binding"/>
    <property type="evidence" value="ECO:0007669"/>
    <property type="project" value="InterPro"/>
</dbReference>
<keyword evidence="3" id="KW-0539">Nucleus</keyword>
<feature type="compositionally biased region" description="Basic and acidic residues" evidence="4">
    <location>
        <begin position="222"/>
        <end position="235"/>
    </location>
</feature>
<dbReference type="SUPFAM" id="SSF57701">
    <property type="entry name" value="Zn2/Cys6 DNA-binding domain"/>
    <property type="match status" value="1"/>
</dbReference>
<dbReference type="Pfam" id="PF00172">
    <property type="entry name" value="Zn_clus"/>
    <property type="match status" value="1"/>
</dbReference>
<feature type="domain" description="Zn(2)-C6 fungal-type" evidence="5">
    <location>
        <begin position="111"/>
        <end position="140"/>
    </location>
</feature>
<organism evidence="7">
    <name type="scientific">Grosmannia clavigera (strain kw1407 / UAMH 11150)</name>
    <name type="common">Blue stain fungus</name>
    <name type="synonym">Graphiocladiella clavigera</name>
    <dbReference type="NCBI Taxonomy" id="655863"/>
    <lineage>
        <taxon>Eukaryota</taxon>
        <taxon>Fungi</taxon>
        <taxon>Dikarya</taxon>
        <taxon>Ascomycota</taxon>
        <taxon>Pezizomycotina</taxon>
        <taxon>Sordariomycetes</taxon>
        <taxon>Sordariomycetidae</taxon>
        <taxon>Ophiostomatales</taxon>
        <taxon>Ophiostomataceae</taxon>
        <taxon>Leptographium</taxon>
    </lineage>
</organism>
<evidence type="ECO:0000256" key="3">
    <source>
        <dbReference type="ARBA" id="ARBA00023242"/>
    </source>
</evidence>
<dbReference type="CDD" id="cd00067">
    <property type="entry name" value="GAL4"/>
    <property type="match status" value="1"/>
</dbReference>
<dbReference type="InterPro" id="IPR007219">
    <property type="entry name" value="XnlR_reg_dom"/>
</dbReference>
<feature type="compositionally biased region" description="Low complexity" evidence="4">
    <location>
        <begin position="843"/>
        <end position="867"/>
    </location>
</feature>
<dbReference type="OrthoDB" id="2269373at2759"/>
<feature type="compositionally biased region" description="Low complexity" evidence="4">
    <location>
        <begin position="793"/>
        <end position="814"/>
    </location>
</feature>
<feature type="compositionally biased region" description="Low complexity" evidence="4">
    <location>
        <begin position="67"/>
        <end position="78"/>
    </location>
</feature>
<keyword evidence="2" id="KW-0479">Metal-binding</keyword>